<evidence type="ECO:0008006" key="3">
    <source>
        <dbReference type="Google" id="ProtNLM"/>
    </source>
</evidence>
<dbReference type="EMBL" id="SOCE01000001">
    <property type="protein sequence ID" value="TDU91286.1"/>
    <property type="molecule type" value="Genomic_DNA"/>
</dbReference>
<reference evidence="1 2" key="1">
    <citation type="submission" date="2019-03" db="EMBL/GenBank/DDBJ databases">
        <title>Genomic Encyclopedia of Type Strains, Phase III (KMG-III): the genomes of soil and plant-associated and newly described type strains.</title>
        <authorList>
            <person name="Whitman W."/>
        </authorList>
    </citation>
    <scope>NUCLEOTIDE SEQUENCE [LARGE SCALE GENOMIC DNA]</scope>
    <source>
        <strain evidence="1 2">VKM Ac-2575</strain>
    </source>
</reference>
<evidence type="ECO:0000313" key="2">
    <source>
        <dbReference type="Proteomes" id="UP000295151"/>
    </source>
</evidence>
<dbReference type="OrthoDB" id="5521286at2"/>
<dbReference type="RefSeq" id="WP_133981059.1">
    <property type="nucleotide sequence ID" value="NZ_SOCE01000001.1"/>
</dbReference>
<protein>
    <recommendedName>
        <fullName evidence="3">DUF3800 domain-containing protein</fullName>
    </recommendedName>
</protein>
<evidence type="ECO:0000313" key="1">
    <source>
        <dbReference type="EMBL" id="TDU91286.1"/>
    </source>
</evidence>
<accession>A0A4R7TI16</accession>
<gene>
    <name evidence="1" type="ORF">EV138_4890</name>
</gene>
<dbReference type="Proteomes" id="UP000295151">
    <property type="component" value="Unassembled WGS sequence"/>
</dbReference>
<organism evidence="1 2">
    <name type="scientific">Kribbella voronezhensis</name>
    <dbReference type="NCBI Taxonomy" id="2512212"/>
    <lineage>
        <taxon>Bacteria</taxon>
        <taxon>Bacillati</taxon>
        <taxon>Actinomycetota</taxon>
        <taxon>Actinomycetes</taxon>
        <taxon>Propionibacteriales</taxon>
        <taxon>Kribbellaceae</taxon>
        <taxon>Kribbella</taxon>
    </lineage>
</organism>
<sequence>MKPPVEIACDESGYEGEKLIGGVTDVFAHAAVALDEEAAARCIKELRERIRSPATEYKANHVLRSKHRPVLIWLLGSSGPLSGQAQVQLVDKAYFLVSRLVAFLTSTDTTLAADLYAAGRSTGGPAWGAFLATANNLLRAKDLPEATTPVESFYQAVDALTLSEVEPLKYSRPYADQVRAGLFDDPRGIPPLDPLMPAIVRAIEYWGQPDRTVAIAHDRQTTLSPDRIAQLKQLTGNLAELELVDSFSHPRVQVADFLAGVARKIASDQLKGTDDAELTTLLRPYVDPLSTWSDSSSWHRLTS</sequence>
<name>A0A4R7TI16_9ACTN</name>
<dbReference type="AlphaFoldDB" id="A0A4R7TI16"/>
<proteinExistence type="predicted"/>
<comment type="caution">
    <text evidence="1">The sequence shown here is derived from an EMBL/GenBank/DDBJ whole genome shotgun (WGS) entry which is preliminary data.</text>
</comment>
<keyword evidence="2" id="KW-1185">Reference proteome</keyword>